<dbReference type="GO" id="GO:0005765">
    <property type="term" value="C:lysosomal membrane"/>
    <property type="evidence" value="ECO:0007669"/>
    <property type="project" value="UniProtKB-SubCell"/>
</dbReference>
<dbReference type="Proteomes" id="UP000677054">
    <property type="component" value="Unassembled WGS sequence"/>
</dbReference>
<evidence type="ECO:0000256" key="4">
    <source>
        <dbReference type="ARBA" id="ARBA00037874"/>
    </source>
</evidence>
<dbReference type="InterPro" id="IPR000073">
    <property type="entry name" value="AB_hydrolase_1"/>
</dbReference>
<gene>
    <name evidence="9" type="ORF">DSTB1V02_LOCUS9364</name>
</gene>
<reference evidence="9" key="1">
    <citation type="submission" date="2020-11" db="EMBL/GenBank/DDBJ databases">
        <authorList>
            <person name="Tran Van P."/>
        </authorList>
    </citation>
    <scope>NUCLEOTIDE SEQUENCE</scope>
</reference>
<dbReference type="AlphaFoldDB" id="A0A7R9FNH0"/>
<evidence type="ECO:0000313" key="9">
    <source>
        <dbReference type="EMBL" id="CAD7249575.1"/>
    </source>
</evidence>
<sequence length="321" mass="35774">MLQSSERPILMFIHGVGGSAETWNSQIKYFTDLGYSVVAPDLLGHGFSSAPDKIAMYKFKHLLEDMVAVFQHFFQNTKHRVVLVGHSYGALFATCLALQFPSRVSVLCLISSGGPYPPPRSSKTGLLSLPSWALDLLKPCLLAKARRSLLYASHTKRVSLSQAFDIPSHVLHHVVHGQELPENSGDALLFRRLSLPTLLVHGMRDPLVSLVEACEMERRRNVYCWPEWALSSISSKDPSKGSLMKRAILEVLVRNGTLPDLPGEVIPRAHLEVIPEAGHMCMLDTPSELNRLLLKFLIKWRRLMTPLPSAHHIHSSAVMPT</sequence>
<dbReference type="PANTHER" id="PTHR43798">
    <property type="entry name" value="MONOACYLGLYCEROL LIPASE"/>
    <property type="match status" value="1"/>
</dbReference>
<dbReference type="PRINTS" id="PR00111">
    <property type="entry name" value="ABHYDROLASE"/>
</dbReference>
<comment type="catalytic activity">
    <reaction evidence="6">
        <text>1-dodecanoylglycerol + H2O = dodecanoate + glycerol + H(+)</text>
        <dbReference type="Rhea" id="RHEA:44316"/>
        <dbReference type="ChEBI" id="CHEBI:15377"/>
        <dbReference type="ChEBI" id="CHEBI:15378"/>
        <dbReference type="ChEBI" id="CHEBI:17754"/>
        <dbReference type="ChEBI" id="CHEBI:18262"/>
        <dbReference type="ChEBI" id="CHEBI:75539"/>
    </reaction>
</comment>
<dbReference type="EMBL" id="CAJPEV010002367">
    <property type="protein sequence ID" value="CAG0896672.1"/>
    <property type="molecule type" value="Genomic_DNA"/>
</dbReference>
<dbReference type="PANTHER" id="PTHR43798:SF5">
    <property type="entry name" value="MONOACYLGLYCEROL LIPASE ABHD6"/>
    <property type="match status" value="1"/>
</dbReference>
<comment type="catalytic activity">
    <reaction evidence="1">
        <text>Hydrolyzes glycerol monoesters of long-chain fatty acids.</text>
        <dbReference type="EC" id="3.1.1.23"/>
    </reaction>
</comment>
<protein>
    <recommendedName>
        <fullName evidence="2">acylglycerol lipase</fullName>
        <ecNumber evidence="2">3.1.1.23</ecNumber>
    </recommendedName>
</protein>
<evidence type="ECO:0000313" key="10">
    <source>
        <dbReference type="Proteomes" id="UP000677054"/>
    </source>
</evidence>
<dbReference type="GO" id="GO:0031966">
    <property type="term" value="C:mitochondrial membrane"/>
    <property type="evidence" value="ECO:0007669"/>
    <property type="project" value="UniProtKB-SubCell"/>
</dbReference>
<dbReference type="SUPFAM" id="SSF53474">
    <property type="entry name" value="alpha/beta-Hydrolases"/>
    <property type="match status" value="1"/>
</dbReference>
<comment type="function">
    <text evidence="7">Lipase that preferentially hydrolysis medium-chain saturated monoacylglycerols including 2-arachidonoylglycerol. Through 2-arachidonoylglycerol degradation may regulate endocannabinoid signaling pathways. Also has a lysophosphatidyl lipase activity with a preference for lysophosphatidylglycerol among other lysophospholipids. Also able to degrade bis(monoacylglycero)phosphate (BMP) and constitutes the major enzyme for BMP catabolism. BMP, also known as lysobisphosphatidic acid, is enriched in late endosomes and lysosomes and plays a key role in the formation of intraluminal vesicles and in lipid sorting.</text>
</comment>
<dbReference type="InterPro" id="IPR029058">
    <property type="entry name" value="AB_hydrolase_fold"/>
</dbReference>
<evidence type="ECO:0000256" key="3">
    <source>
        <dbReference type="ARBA" id="ARBA00037797"/>
    </source>
</evidence>
<evidence type="ECO:0000259" key="8">
    <source>
        <dbReference type="Pfam" id="PF00561"/>
    </source>
</evidence>
<dbReference type="InterPro" id="IPR050266">
    <property type="entry name" value="AB_hydrolase_sf"/>
</dbReference>
<evidence type="ECO:0000256" key="7">
    <source>
        <dbReference type="ARBA" id="ARBA00049568"/>
    </source>
</evidence>
<dbReference type="EC" id="3.1.1.23" evidence="2"/>
<evidence type="ECO:0000256" key="2">
    <source>
        <dbReference type="ARBA" id="ARBA00013254"/>
    </source>
</evidence>
<keyword evidence="10" id="KW-1185">Reference proteome</keyword>
<accession>A0A7R9FNH0</accession>
<dbReference type="Pfam" id="PF00561">
    <property type="entry name" value="Abhydrolase_1"/>
    <property type="match status" value="1"/>
</dbReference>
<dbReference type="GO" id="GO:0046464">
    <property type="term" value="P:acylglycerol catabolic process"/>
    <property type="evidence" value="ECO:0007669"/>
    <property type="project" value="TreeGrafter"/>
</dbReference>
<organism evidence="9">
    <name type="scientific">Darwinula stevensoni</name>
    <dbReference type="NCBI Taxonomy" id="69355"/>
    <lineage>
        <taxon>Eukaryota</taxon>
        <taxon>Metazoa</taxon>
        <taxon>Ecdysozoa</taxon>
        <taxon>Arthropoda</taxon>
        <taxon>Crustacea</taxon>
        <taxon>Oligostraca</taxon>
        <taxon>Ostracoda</taxon>
        <taxon>Podocopa</taxon>
        <taxon>Podocopida</taxon>
        <taxon>Darwinulocopina</taxon>
        <taxon>Darwinuloidea</taxon>
        <taxon>Darwinulidae</taxon>
        <taxon>Darwinula</taxon>
    </lineage>
</organism>
<evidence type="ECO:0000256" key="6">
    <source>
        <dbReference type="ARBA" id="ARBA00047662"/>
    </source>
</evidence>
<dbReference type="GO" id="GO:0031902">
    <property type="term" value="C:late endosome membrane"/>
    <property type="evidence" value="ECO:0007669"/>
    <property type="project" value="UniProtKB-SubCell"/>
</dbReference>
<feature type="domain" description="AB hydrolase-1" evidence="8">
    <location>
        <begin position="8"/>
        <end position="215"/>
    </location>
</feature>
<dbReference type="OrthoDB" id="428974at2759"/>
<evidence type="ECO:0000256" key="5">
    <source>
        <dbReference type="ARBA" id="ARBA00046308"/>
    </source>
</evidence>
<proteinExistence type="predicted"/>
<dbReference type="GO" id="GO:0047372">
    <property type="term" value="F:monoacylglycerol lipase activity"/>
    <property type="evidence" value="ECO:0007669"/>
    <property type="project" value="UniProtKB-EC"/>
</dbReference>
<evidence type="ECO:0000256" key="1">
    <source>
        <dbReference type="ARBA" id="ARBA00001613"/>
    </source>
</evidence>
<dbReference type="InterPro" id="IPR000639">
    <property type="entry name" value="Epox_hydrolase-like"/>
</dbReference>
<dbReference type="Gene3D" id="3.40.50.1820">
    <property type="entry name" value="alpha/beta hydrolase"/>
    <property type="match status" value="2"/>
</dbReference>
<dbReference type="PRINTS" id="PR00412">
    <property type="entry name" value="EPOXHYDRLASE"/>
</dbReference>
<name>A0A7R9FNH0_9CRUS</name>
<dbReference type="EMBL" id="LR901884">
    <property type="protein sequence ID" value="CAD7249575.1"/>
    <property type="molecule type" value="Genomic_DNA"/>
</dbReference>
<comment type="subcellular location">
    <subcellularLocation>
        <location evidence="3">Late endosome membrane</location>
        <topology evidence="3">Single-pass type II membrane protein</topology>
    </subcellularLocation>
    <subcellularLocation>
        <location evidence="4">Lysosome membrane</location>
        <topology evidence="4">Single-pass type II membrane protein</topology>
    </subcellularLocation>
    <subcellularLocation>
        <location evidence="5">Mitochondrion membrane</location>
        <topology evidence="5">Single-pass type II membrane protein</topology>
    </subcellularLocation>
</comment>